<evidence type="ECO:0000256" key="1">
    <source>
        <dbReference type="ARBA" id="ARBA00023118"/>
    </source>
</evidence>
<reference evidence="3 4" key="1">
    <citation type="submission" date="2017-10" db="EMBL/GenBank/DDBJ databases">
        <title>Bifidobacterium genomics.</title>
        <authorList>
            <person name="Lugli G.A."/>
            <person name="Milani C."/>
            <person name="Mancabelli L."/>
        </authorList>
    </citation>
    <scope>NUCLEOTIDE SEQUENCE [LARGE SCALE GENOMIC DNA]</scope>
    <source>
        <strain evidence="3 4">1460B</strain>
    </source>
</reference>
<dbReference type="GO" id="GO:0003723">
    <property type="term" value="F:RNA binding"/>
    <property type="evidence" value="ECO:0007669"/>
    <property type="project" value="UniProtKB-UniRule"/>
</dbReference>
<dbReference type="RefSeq" id="WP_101432864.1">
    <property type="nucleotide sequence ID" value="NZ_PCHJ01000016.1"/>
</dbReference>
<dbReference type="GO" id="GO:0016787">
    <property type="term" value="F:hydrolase activity"/>
    <property type="evidence" value="ECO:0007669"/>
    <property type="project" value="UniProtKB-KW"/>
</dbReference>
<dbReference type="InterPro" id="IPR021124">
    <property type="entry name" value="CRISPR-assoc_prot_Cas5"/>
</dbReference>
<dbReference type="GO" id="GO:0043571">
    <property type="term" value="P:maintenance of CRISPR repeat elements"/>
    <property type="evidence" value="ECO:0007669"/>
    <property type="project" value="UniProtKB-UniRule"/>
</dbReference>
<dbReference type="InterPro" id="IPR010155">
    <property type="entry name" value="CRISPR-assoc_prot_Cas5d"/>
</dbReference>
<dbReference type="Pfam" id="PF09704">
    <property type="entry name" value="Cas_Cas5d"/>
    <property type="match status" value="1"/>
</dbReference>
<dbReference type="InterPro" id="IPR013422">
    <property type="entry name" value="CRISPR-assoc_prot_Cas5_N"/>
</dbReference>
<gene>
    <name evidence="3" type="ORF">CQR44_1355</name>
</gene>
<dbReference type="Gene3D" id="3.30.70.2660">
    <property type="match status" value="1"/>
</dbReference>
<comment type="caution">
    <text evidence="3">The sequence shown here is derived from an EMBL/GenBank/DDBJ whole genome shotgun (WGS) entry which is preliminary data.</text>
</comment>
<evidence type="ECO:0000313" key="3">
    <source>
        <dbReference type="EMBL" id="PKV09037.1"/>
    </source>
</evidence>
<dbReference type="NCBIfam" id="TIGR01876">
    <property type="entry name" value="cas_Cas5d"/>
    <property type="match status" value="1"/>
</dbReference>
<dbReference type="PIRSF" id="PIRSF029950">
    <property type="entry name" value="Cas_CT1134"/>
    <property type="match status" value="1"/>
</dbReference>
<evidence type="ECO:0000313" key="4">
    <source>
        <dbReference type="Proteomes" id="UP000233731"/>
    </source>
</evidence>
<sequence>MTVQLEVWGPYALFTRPEMKVERVSYDVMTPSAARGILEAVFWHPGMVWRIDRIVVMNPIRFTSVRRNEVSSVISADTIRSMINDPSKDSAIYTSSDIQQRASTILRDVHYVIEAHFDMNSKAAAGDTPAKFISMFNRRAQNGQYYHHPYFGTREFPVDFRLWDVDKGQPKGFENGRRDLGYMLYDMDYRDPADPQPMFFRAELVNGVLDATDPKVSS</sequence>
<dbReference type="GO" id="GO:0004519">
    <property type="term" value="F:endonuclease activity"/>
    <property type="evidence" value="ECO:0007669"/>
    <property type="project" value="UniProtKB-UniRule"/>
</dbReference>
<dbReference type="Proteomes" id="UP000233731">
    <property type="component" value="Unassembled WGS sequence"/>
</dbReference>
<dbReference type="EMBL" id="PCHJ01000016">
    <property type="protein sequence ID" value="PKV09037.1"/>
    <property type="molecule type" value="Genomic_DNA"/>
</dbReference>
<comment type="function">
    <text evidence="2">CRISPR (clustered regularly interspaced short palindromic repeat) is an adaptive immune system that provides protection against mobile genetic elements (viruses, transposable elements and conjugative plasmids). CRISPR clusters contain spacers, sequences complementary to antecedent mobile elements, and target invading nucleic acids. CRISPR clusters are transcribed and processed into CRISPR RNA (crRNA).</text>
</comment>
<dbReference type="NCBIfam" id="TIGR02593">
    <property type="entry name" value="CRISPR_cas5"/>
    <property type="match status" value="1"/>
</dbReference>
<keyword evidence="2" id="KW-0255">Endonuclease</keyword>
<keyword evidence="1 2" id="KW-0051">Antiviral defense</keyword>
<evidence type="ECO:0000256" key="2">
    <source>
        <dbReference type="PIRNR" id="PIRNR029950"/>
    </source>
</evidence>
<dbReference type="EC" id="3.1.-.-" evidence="2"/>
<keyword evidence="2" id="KW-0540">Nuclease</keyword>
<organism evidence="3 4">
    <name type="scientific">Bifidobacterium asteroides</name>
    <dbReference type="NCBI Taxonomy" id="1684"/>
    <lineage>
        <taxon>Bacteria</taxon>
        <taxon>Bacillati</taxon>
        <taxon>Actinomycetota</taxon>
        <taxon>Actinomycetes</taxon>
        <taxon>Bifidobacteriales</taxon>
        <taxon>Bifidobacteriaceae</taxon>
        <taxon>Bifidobacterium</taxon>
    </lineage>
</organism>
<proteinExistence type="inferred from homology"/>
<comment type="similarity">
    <text evidence="2">Belongs to the CRISPR-associated protein Cas5 family. Subtype I-C/Dvulg subfamily.</text>
</comment>
<protein>
    <recommendedName>
        <fullName evidence="2">pre-crRNA processing endonuclease</fullName>
        <ecNumber evidence="2">3.1.-.-</ecNumber>
    </recommendedName>
</protein>
<name>A0A2N3R9K5_9BIFI</name>
<dbReference type="GO" id="GO:0051607">
    <property type="term" value="P:defense response to virus"/>
    <property type="evidence" value="ECO:0007669"/>
    <property type="project" value="UniProtKB-UniRule"/>
</dbReference>
<dbReference type="CDD" id="cd09752">
    <property type="entry name" value="Cas5_I-C"/>
    <property type="match status" value="1"/>
</dbReference>
<dbReference type="AlphaFoldDB" id="A0A2N3R9K5"/>
<accession>A0A2N3R9K5</accession>
<keyword evidence="2" id="KW-0378">Hydrolase</keyword>
<keyword evidence="2" id="KW-0694">RNA-binding</keyword>